<dbReference type="Proteomes" id="UP000612855">
    <property type="component" value="Unassembled WGS sequence"/>
</dbReference>
<keyword evidence="2" id="KW-1185">Reference proteome</keyword>
<protein>
    <submittedName>
        <fullName evidence="1">Uncharacterized protein</fullName>
    </submittedName>
</protein>
<sequence length="196" mass="22184">MAKMPRGWNRAFFFGLVDALEPQLFAAGYRAHPAYGPPIWEATMQAYRAEWLHGDVSDQMQQIGLSLHAGFVRVQKLVWPSCVARFEDLPTDPFAFTDQFQRVERRDYHIRDYPTWWRWRSTSLRVPRPGRDDPADVARIMAGRITPLLPHLFDAMPGKVPHRVIRVMVYPPVVLEPGAGSRGTADGAISTGAETG</sequence>
<organism evidence="1 2">
    <name type="scientific">Primorskyibacter flagellatus</name>
    <dbReference type="NCBI Taxonomy" id="1387277"/>
    <lineage>
        <taxon>Bacteria</taxon>
        <taxon>Pseudomonadati</taxon>
        <taxon>Pseudomonadota</taxon>
        <taxon>Alphaproteobacteria</taxon>
        <taxon>Rhodobacterales</taxon>
        <taxon>Roseobacteraceae</taxon>
        <taxon>Primorskyibacter</taxon>
    </lineage>
</organism>
<reference evidence="2" key="1">
    <citation type="journal article" date="2019" name="Int. J. Syst. Evol. Microbiol.">
        <title>The Global Catalogue of Microorganisms (GCM) 10K type strain sequencing project: providing services to taxonomists for standard genome sequencing and annotation.</title>
        <authorList>
            <consortium name="The Broad Institute Genomics Platform"/>
            <consortium name="The Broad Institute Genome Sequencing Center for Infectious Disease"/>
            <person name="Wu L."/>
            <person name="Ma J."/>
        </authorList>
    </citation>
    <scope>NUCLEOTIDE SEQUENCE [LARGE SCALE GENOMIC DNA]</scope>
    <source>
        <strain evidence="2">CGMCC 1.12664</strain>
    </source>
</reference>
<evidence type="ECO:0000313" key="2">
    <source>
        <dbReference type="Proteomes" id="UP000612855"/>
    </source>
</evidence>
<dbReference type="RefSeq" id="WP_188475778.1">
    <property type="nucleotide sequence ID" value="NZ_BMFJ01000001.1"/>
</dbReference>
<evidence type="ECO:0000313" key="1">
    <source>
        <dbReference type="EMBL" id="GGE16865.1"/>
    </source>
</evidence>
<gene>
    <name evidence="1" type="ORF">GCM10011360_02050</name>
</gene>
<dbReference type="AlphaFoldDB" id="A0A917EAQ1"/>
<proteinExistence type="predicted"/>
<accession>A0A917EAQ1</accession>
<name>A0A917EAQ1_9RHOB</name>
<dbReference type="EMBL" id="BMFJ01000001">
    <property type="protein sequence ID" value="GGE16865.1"/>
    <property type="molecule type" value="Genomic_DNA"/>
</dbReference>
<comment type="caution">
    <text evidence="1">The sequence shown here is derived from an EMBL/GenBank/DDBJ whole genome shotgun (WGS) entry which is preliminary data.</text>
</comment>